<evidence type="ECO:0000259" key="1">
    <source>
        <dbReference type="Pfam" id="PF09820"/>
    </source>
</evidence>
<feature type="non-terminal residue" evidence="2">
    <location>
        <position position="1"/>
    </location>
</feature>
<dbReference type="PANTHER" id="PTHR34825">
    <property type="entry name" value="CONSERVED PROTEIN, WITH A WEAK D-GALACTARATE DEHYDRATASE/ALTRONATE HYDROLASE DOMAIN"/>
    <property type="match status" value="1"/>
</dbReference>
<dbReference type="PANTHER" id="PTHR34825:SF1">
    <property type="entry name" value="AAA-ATPASE-LIKE DOMAIN-CONTAINING PROTEIN"/>
    <property type="match status" value="1"/>
</dbReference>
<feature type="domain" description="AAA-ATPase-like" evidence="1">
    <location>
        <begin position="74"/>
        <end position="294"/>
    </location>
</feature>
<dbReference type="Pfam" id="PF09820">
    <property type="entry name" value="AAA-ATPase_like"/>
    <property type="match status" value="1"/>
</dbReference>
<dbReference type="EMBL" id="GEDC01015980">
    <property type="protein sequence ID" value="JAS21318.1"/>
    <property type="molecule type" value="Transcribed_RNA"/>
</dbReference>
<organism evidence="2">
    <name type="scientific">Clastoptera arizonana</name>
    <name type="common">Arizona spittle bug</name>
    <dbReference type="NCBI Taxonomy" id="38151"/>
    <lineage>
        <taxon>Eukaryota</taxon>
        <taxon>Metazoa</taxon>
        <taxon>Ecdysozoa</taxon>
        <taxon>Arthropoda</taxon>
        <taxon>Hexapoda</taxon>
        <taxon>Insecta</taxon>
        <taxon>Pterygota</taxon>
        <taxon>Neoptera</taxon>
        <taxon>Paraneoptera</taxon>
        <taxon>Hemiptera</taxon>
        <taxon>Auchenorrhyncha</taxon>
        <taxon>Cercopoidea</taxon>
        <taxon>Clastopteridae</taxon>
        <taxon>Clastoptera</taxon>
    </lineage>
</organism>
<proteinExistence type="predicted"/>
<dbReference type="InterPro" id="IPR018631">
    <property type="entry name" value="AAA-ATPase-like_dom"/>
</dbReference>
<dbReference type="AlphaFoldDB" id="A0A1B6D6K5"/>
<evidence type="ECO:0000313" key="2">
    <source>
        <dbReference type="EMBL" id="JAS21318.1"/>
    </source>
</evidence>
<sequence>IAKQVIKEHTLNLMFVMIIINFLNKNFKIIIQMIVIGLLTSGVVALKNATKINKSKLLKVDVDNDFINVINCSTFVDKTLLIEEIFNHRTLFITAPPGFGKSTNLKMLKLFLETETYETGVVKAMKDTNKYRVFFKNNLAIFKIKKVFNTHFAKYPVMYVEYGELLNVQDFKSCLNAFRNILRKTYLRYKFLSSIEELWHSEGEMKIFSKFSSASQSRTLDMYDIKFGFEYLPEVLYRHFKTKVVILVDDYDTYVNYIKKKKVKDKRLILDFVRSLNSGMLVDNEFLDRAILTGEIVDLESTTTLRYTKVYHVLYDDIFSKYYGLTEADLGAILNVQNCTEKEKILQHCKKEQQKLKKYFEKKKMWRDFGMVNEKPVNTLYSFCSLLNC</sequence>
<accession>A0A1B6D6K5</accession>
<protein>
    <recommendedName>
        <fullName evidence="1">AAA-ATPase-like domain-containing protein</fullName>
    </recommendedName>
</protein>
<gene>
    <name evidence="2" type="ORF">g.17861</name>
</gene>
<reference evidence="2" key="1">
    <citation type="submission" date="2015-12" db="EMBL/GenBank/DDBJ databases">
        <title>De novo transcriptome assembly of four potential Pierce s Disease insect vectors from Arizona vineyards.</title>
        <authorList>
            <person name="Tassone E.E."/>
        </authorList>
    </citation>
    <scope>NUCLEOTIDE SEQUENCE</scope>
</reference>
<name>A0A1B6D6K5_9HEMI</name>